<keyword evidence="6" id="KW-1185">Reference proteome</keyword>
<dbReference type="InterPro" id="IPR009057">
    <property type="entry name" value="Homeodomain-like_sf"/>
</dbReference>
<reference evidence="6" key="1">
    <citation type="journal article" date="2019" name="Int. J. Syst. Evol. Microbiol.">
        <title>The Global Catalogue of Microorganisms (GCM) 10K type strain sequencing project: providing services to taxonomists for standard genome sequencing and annotation.</title>
        <authorList>
            <consortium name="The Broad Institute Genomics Platform"/>
            <consortium name="The Broad Institute Genome Sequencing Center for Infectious Disease"/>
            <person name="Wu L."/>
            <person name="Ma J."/>
        </authorList>
    </citation>
    <scope>NUCLEOTIDE SEQUENCE [LARGE SCALE GENOMIC DNA]</scope>
    <source>
        <strain evidence="6">JCM 17342</strain>
    </source>
</reference>
<dbReference type="InterPro" id="IPR001647">
    <property type="entry name" value="HTH_TetR"/>
</dbReference>
<dbReference type="Proteomes" id="UP001501747">
    <property type="component" value="Unassembled WGS sequence"/>
</dbReference>
<dbReference type="RefSeq" id="WP_344871360.1">
    <property type="nucleotide sequence ID" value="NZ_BAABAL010000005.1"/>
</dbReference>
<dbReference type="Gene3D" id="1.10.357.10">
    <property type="entry name" value="Tetracycline Repressor, domain 2"/>
    <property type="match status" value="1"/>
</dbReference>
<accession>A0ABP7R639</accession>
<dbReference type="InterPro" id="IPR050109">
    <property type="entry name" value="HTH-type_TetR-like_transc_reg"/>
</dbReference>
<evidence type="ECO:0000256" key="2">
    <source>
        <dbReference type="PROSITE-ProRule" id="PRU00335"/>
    </source>
</evidence>
<dbReference type="EMBL" id="BAABAL010000005">
    <property type="protein sequence ID" value="GAA3993011.1"/>
    <property type="molecule type" value="Genomic_DNA"/>
</dbReference>
<comment type="caution">
    <text evidence="5">The sequence shown here is derived from an EMBL/GenBank/DDBJ whole genome shotgun (WGS) entry which is preliminary data.</text>
</comment>
<protein>
    <submittedName>
        <fullName evidence="5">TetR/AcrR family transcriptional regulator</fullName>
    </submittedName>
</protein>
<evidence type="ECO:0000259" key="4">
    <source>
        <dbReference type="PROSITE" id="PS50977"/>
    </source>
</evidence>
<dbReference type="PRINTS" id="PR00455">
    <property type="entry name" value="HTHTETR"/>
</dbReference>
<evidence type="ECO:0000313" key="5">
    <source>
        <dbReference type="EMBL" id="GAA3993011.1"/>
    </source>
</evidence>
<name>A0ABP7R639_9PSEU</name>
<evidence type="ECO:0000256" key="3">
    <source>
        <dbReference type="SAM" id="MobiDB-lite"/>
    </source>
</evidence>
<organism evidence="5 6">
    <name type="scientific">Allokutzneria multivorans</name>
    <dbReference type="NCBI Taxonomy" id="1142134"/>
    <lineage>
        <taxon>Bacteria</taxon>
        <taxon>Bacillati</taxon>
        <taxon>Actinomycetota</taxon>
        <taxon>Actinomycetes</taxon>
        <taxon>Pseudonocardiales</taxon>
        <taxon>Pseudonocardiaceae</taxon>
        <taxon>Allokutzneria</taxon>
    </lineage>
</organism>
<gene>
    <name evidence="5" type="ORF">GCM10022247_10340</name>
</gene>
<dbReference type="Pfam" id="PF00440">
    <property type="entry name" value="TetR_N"/>
    <property type="match status" value="1"/>
</dbReference>
<keyword evidence="1 2" id="KW-0238">DNA-binding</keyword>
<dbReference type="PANTHER" id="PTHR30055:SF153">
    <property type="entry name" value="HTH-TYPE TRANSCRIPTIONAL REPRESSOR RV3405C"/>
    <property type="match status" value="1"/>
</dbReference>
<evidence type="ECO:0000313" key="6">
    <source>
        <dbReference type="Proteomes" id="UP001501747"/>
    </source>
</evidence>
<dbReference type="PROSITE" id="PS50977">
    <property type="entry name" value="HTH_TETR_2"/>
    <property type="match status" value="1"/>
</dbReference>
<feature type="region of interest" description="Disordered" evidence="3">
    <location>
        <begin position="1"/>
        <end position="23"/>
    </location>
</feature>
<dbReference type="PANTHER" id="PTHR30055">
    <property type="entry name" value="HTH-TYPE TRANSCRIPTIONAL REGULATOR RUTR"/>
    <property type="match status" value="1"/>
</dbReference>
<sequence length="240" mass="25844">MTAECHTPSPASEPEPRPPANRVHDDTVLDAARDCVLALGVRRTTLSEVARRAGVSRMTLYRRFPDVTSLLAALMTREFGTLLTAVATPNAPNDPLRAVNALNGSFSALDAPNDPFRDNAEHTRRRLVAGVVAGVRGLSASPLLRSVLEVDPQLLIPYVFERLGSTQRIAEQFLHDQVLAGHADGSIRRGDTSAQVRMLLLIAQTVVLSLRPATSDVDEDALFAELAHTLDAALTPEATS</sequence>
<feature type="DNA-binding region" description="H-T-H motif" evidence="2">
    <location>
        <begin position="45"/>
        <end position="64"/>
    </location>
</feature>
<proteinExistence type="predicted"/>
<dbReference type="SUPFAM" id="SSF46689">
    <property type="entry name" value="Homeodomain-like"/>
    <property type="match status" value="1"/>
</dbReference>
<evidence type="ECO:0000256" key="1">
    <source>
        <dbReference type="ARBA" id="ARBA00023125"/>
    </source>
</evidence>
<feature type="domain" description="HTH tetR-type" evidence="4">
    <location>
        <begin position="22"/>
        <end position="82"/>
    </location>
</feature>